<name>A0AAE3LNR8_9BACI</name>
<dbReference type="SUPFAM" id="SSF47413">
    <property type="entry name" value="lambda repressor-like DNA-binding domains"/>
    <property type="match status" value="1"/>
</dbReference>
<evidence type="ECO:0000256" key="1">
    <source>
        <dbReference type="ARBA" id="ARBA00023125"/>
    </source>
</evidence>
<dbReference type="PROSITE" id="PS50943">
    <property type="entry name" value="HTH_CROC1"/>
    <property type="match status" value="1"/>
</dbReference>
<proteinExistence type="predicted"/>
<dbReference type="Proteomes" id="UP001209318">
    <property type="component" value="Unassembled WGS sequence"/>
</dbReference>
<dbReference type="RefSeq" id="WP_263073364.1">
    <property type="nucleotide sequence ID" value="NZ_JAOUSF010000003.1"/>
</dbReference>
<evidence type="ECO:0000313" key="3">
    <source>
        <dbReference type="EMBL" id="MCU9614127.1"/>
    </source>
</evidence>
<gene>
    <name evidence="3" type="ORF">OEV98_11200</name>
</gene>
<dbReference type="InterPro" id="IPR001387">
    <property type="entry name" value="Cro/C1-type_HTH"/>
</dbReference>
<keyword evidence="1" id="KW-0238">DNA-binding</keyword>
<evidence type="ECO:0000259" key="2">
    <source>
        <dbReference type="PROSITE" id="PS50943"/>
    </source>
</evidence>
<dbReference type="PANTHER" id="PTHR46558:SF14">
    <property type="entry name" value="HTH-TYPE TRANSCRIPTIONAL REGULATOR ANSR"/>
    <property type="match status" value="1"/>
</dbReference>
<sequence length="139" mass="16189">MSILSERLRMLRKRNKLTQKNVADYLGMTESGYGYYEQGRNQPSVENLKKLAEKFGVTVSYLTGDDEEKQISVGGKEIKLTEDEYKVFEELKKHKVIFHDLASDPEKKVKELITLYKMKKILLEDDDEEDPEGFGEFED</sequence>
<dbReference type="SMART" id="SM00530">
    <property type="entry name" value="HTH_XRE"/>
    <property type="match status" value="1"/>
</dbReference>
<dbReference type="PANTHER" id="PTHR46558">
    <property type="entry name" value="TRACRIPTIONAL REGULATORY PROTEIN-RELATED-RELATED"/>
    <property type="match status" value="1"/>
</dbReference>
<dbReference type="Gene3D" id="1.10.260.40">
    <property type="entry name" value="lambda repressor-like DNA-binding domains"/>
    <property type="match status" value="1"/>
</dbReference>
<dbReference type="AlphaFoldDB" id="A0AAE3LNR8"/>
<keyword evidence="4" id="KW-1185">Reference proteome</keyword>
<comment type="caution">
    <text evidence="3">The sequence shown here is derived from an EMBL/GenBank/DDBJ whole genome shotgun (WGS) entry which is preliminary data.</text>
</comment>
<organism evidence="3 4">
    <name type="scientific">Perspicuibacillus lycopersici</name>
    <dbReference type="NCBI Taxonomy" id="1325689"/>
    <lineage>
        <taxon>Bacteria</taxon>
        <taxon>Bacillati</taxon>
        <taxon>Bacillota</taxon>
        <taxon>Bacilli</taxon>
        <taxon>Bacillales</taxon>
        <taxon>Bacillaceae</taxon>
        <taxon>Perspicuibacillus</taxon>
    </lineage>
</organism>
<dbReference type="GO" id="GO:0003677">
    <property type="term" value="F:DNA binding"/>
    <property type="evidence" value="ECO:0007669"/>
    <property type="project" value="UniProtKB-KW"/>
</dbReference>
<feature type="domain" description="HTH cro/C1-type" evidence="2">
    <location>
        <begin position="8"/>
        <end position="62"/>
    </location>
</feature>
<evidence type="ECO:0000313" key="4">
    <source>
        <dbReference type="Proteomes" id="UP001209318"/>
    </source>
</evidence>
<accession>A0AAE3LNR8</accession>
<reference evidence="3" key="1">
    <citation type="submission" date="2022-10" db="EMBL/GenBank/DDBJ databases">
        <title>Description of Fervidibacillus gen. nov. in the family Fervidibacillaceae fam. nov. with two species, Fervidibacillus albus sp. nov., and Fervidibacillus halotolerans sp. nov., isolated from tidal flat sediments.</title>
        <authorList>
            <person name="Kwon K.K."/>
            <person name="Yang S.-H."/>
        </authorList>
    </citation>
    <scope>NUCLEOTIDE SEQUENCE</scope>
    <source>
        <strain evidence="3">JCM 19140</strain>
    </source>
</reference>
<dbReference type="EMBL" id="JAOUSF010000003">
    <property type="protein sequence ID" value="MCU9614127.1"/>
    <property type="molecule type" value="Genomic_DNA"/>
</dbReference>
<protein>
    <submittedName>
        <fullName evidence="3">Helix-turn-helix domain-containing protein</fullName>
    </submittedName>
</protein>
<dbReference type="InterPro" id="IPR010982">
    <property type="entry name" value="Lambda_DNA-bd_dom_sf"/>
</dbReference>
<dbReference type="Pfam" id="PF01381">
    <property type="entry name" value="HTH_3"/>
    <property type="match status" value="1"/>
</dbReference>
<dbReference type="CDD" id="cd00093">
    <property type="entry name" value="HTH_XRE"/>
    <property type="match status" value="1"/>
</dbReference>